<dbReference type="EMBL" id="JBFXLQ010000007">
    <property type="protein sequence ID" value="KAL2870099.1"/>
    <property type="molecule type" value="Genomic_DNA"/>
</dbReference>
<gene>
    <name evidence="1" type="ORF">BJX67DRAFT_307089</name>
</gene>
<dbReference type="Proteomes" id="UP001610432">
    <property type="component" value="Unassembled WGS sequence"/>
</dbReference>
<dbReference type="GeneID" id="98142143"/>
<evidence type="ECO:0000313" key="1">
    <source>
        <dbReference type="EMBL" id="KAL2870099.1"/>
    </source>
</evidence>
<accession>A0ABR4LZZ3</accession>
<keyword evidence="2" id="KW-1185">Reference proteome</keyword>
<evidence type="ECO:0000313" key="2">
    <source>
        <dbReference type="Proteomes" id="UP001610432"/>
    </source>
</evidence>
<organism evidence="1 2">
    <name type="scientific">Aspergillus lucknowensis</name>
    <dbReference type="NCBI Taxonomy" id="176173"/>
    <lineage>
        <taxon>Eukaryota</taxon>
        <taxon>Fungi</taxon>
        <taxon>Dikarya</taxon>
        <taxon>Ascomycota</taxon>
        <taxon>Pezizomycotina</taxon>
        <taxon>Eurotiomycetes</taxon>
        <taxon>Eurotiomycetidae</taxon>
        <taxon>Eurotiales</taxon>
        <taxon>Aspergillaceae</taxon>
        <taxon>Aspergillus</taxon>
        <taxon>Aspergillus subgen. Nidulantes</taxon>
    </lineage>
</organism>
<reference evidence="1 2" key="1">
    <citation type="submission" date="2024-07" db="EMBL/GenBank/DDBJ databases">
        <title>Section-level genome sequencing and comparative genomics of Aspergillus sections Usti and Cavernicolus.</title>
        <authorList>
            <consortium name="Lawrence Berkeley National Laboratory"/>
            <person name="Nybo J.L."/>
            <person name="Vesth T.C."/>
            <person name="Theobald S."/>
            <person name="Frisvad J.C."/>
            <person name="Larsen T.O."/>
            <person name="Kjaerboelling I."/>
            <person name="Rothschild-Mancinelli K."/>
            <person name="Lyhne E.K."/>
            <person name="Kogle M.E."/>
            <person name="Barry K."/>
            <person name="Clum A."/>
            <person name="Na H."/>
            <person name="Ledsgaard L."/>
            <person name="Lin J."/>
            <person name="Lipzen A."/>
            <person name="Kuo A."/>
            <person name="Riley R."/>
            <person name="Mondo S."/>
            <person name="Labutti K."/>
            <person name="Haridas S."/>
            <person name="Pangalinan J."/>
            <person name="Salamov A.A."/>
            <person name="Simmons B.A."/>
            <person name="Magnuson J.K."/>
            <person name="Chen J."/>
            <person name="Drula E."/>
            <person name="Henrissat B."/>
            <person name="Wiebenga A."/>
            <person name="Lubbers R.J."/>
            <person name="Gomes A.C."/>
            <person name="Macurrencykelacurrency M.R."/>
            <person name="Stajich J."/>
            <person name="Grigoriev I.V."/>
            <person name="Mortensen U.H."/>
            <person name="De Vries R.P."/>
            <person name="Baker S.E."/>
            <person name="Andersen M.R."/>
        </authorList>
    </citation>
    <scope>NUCLEOTIDE SEQUENCE [LARGE SCALE GENOMIC DNA]</scope>
    <source>
        <strain evidence="1 2">CBS 449.75</strain>
    </source>
</reference>
<comment type="caution">
    <text evidence="1">The sequence shown here is derived from an EMBL/GenBank/DDBJ whole genome shotgun (WGS) entry which is preliminary data.</text>
</comment>
<protein>
    <submittedName>
        <fullName evidence="1">Uncharacterized protein</fullName>
    </submittedName>
</protein>
<sequence>MTTIWDRMRWLGFWAGNRARVSCLLKDPLVHQGRFSPLFSPFSLQLVEYLICTGTVKYQAVPRLRSAPQFAIGTAARLSSGDYYWTDSSSLDSDLPIFFQVAFPCPSCTCFSSVLLPAPFLFYRLCFSHHLHSGVLVILVSSSEHCGTNRPPFMSSGSGFLTTQ</sequence>
<dbReference type="RefSeq" id="XP_070889078.1">
    <property type="nucleotide sequence ID" value="XM_071027071.1"/>
</dbReference>
<proteinExistence type="predicted"/>
<name>A0ABR4LZZ3_9EURO</name>